<dbReference type="EMBL" id="CP012672">
    <property type="protein sequence ID" value="AUX34285.1"/>
    <property type="molecule type" value="Genomic_DNA"/>
</dbReference>
<feature type="compositionally biased region" description="Gly residues" evidence="1">
    <location>
        <begin position="1"/>
        <end position="38"/>
    </location>
</feature>
<dbReference type="Proteomes" id="UP000295497">
    <property type="component" value="Chromosome"/>
</dbReference>
<dbReference type="RefSeq" id="WP_129577519.1">
    <property type="nucleotide sequence ID" value="NZ_CP012672.1"/>
</dbReference>
<protein>
    <recommendedName>
        <fullName evidence="2">SsuA/THI5-like domain-containing protein</fullName>
    </recommendedName>
</protein>
<dbReference type="AlphaFoldDB" id="A0A4P2QVA3"/>
<reference evidence="3 4" key="1">
    <citation type="submission" date="2015-09" db="EMBL/GenBank/DDBJ databases">
        <title>Sorangium comparison.</title>
        <authorList>
            <person name="Zaburannyi N."/>
            <person name="Bunk B."/>
            <person name="Overmann J."/>
            <person name="Mueller R."/>
        </authorList>
    </citation>
    <scope>NUCLEOTIDE SEQUENCE [LARGE SCALE GENOMIC DNA]</scope>
    <source>
        <strain evidence="3 4">So ce836</strain>
    </source>
</reference>
<evidence type="ECO:0000313" key="4">
    <source>
        <dbReference type="Proteomes" id="UP000295497"/>
    </source>
</evidence>
<dbReference type="PANTHER" id="PTHR30024:SF42">
    <property type="entry name" value="ALIPHATIC SULFONATES-BINDING PROTEIN-RELATED"/>
    <property type="match status" value="1"/>
</dbReference>
<proteinExistence type="predicted"/>
<sequence length="360" mass="36605">MAGGGGGGPSGGSGGAGGGSGGAGGSGAAGASSGGGGEASASAGGDAGAGGGAGAGGQGGAASFPSLKITSDTASIEFTPVLVASQDFYPGEAAVDSGGIVSLLNDPSVDLGTNAETQTLRQSVAHPNLRIIFTATETFYRIVANRAAGISSLADLRGKRIGTIPNTSAAYFVTKYLGTVGLTADDYTMVPGGICISAPCGANTLPSLMERGQVDAVALWEPSSELAKEVLGSDAIVFQDRSLYREIVNLHSTAEKLADPEKRRGIVEFVRALARAQELYRTDPEVVWPRISEAIGIEPSVLENVWEDEQFLGTLVPDILDVLEEEEPWVAAQTGRAPRTRAELAPLVDDSVMKEALGLP</sequence>
<gene>
    <name evidence="3" type="ORF">SOCE836_064560</name>
</gene>
<dbReference type="Gene3D" id="3.40.190.10">
    <property type="entry name" value="Periplasmic binding protein-like II"/>
    <property type="match status" value="2"/>
</dbReference>
<evidence type="ECO:0000313" key="3">
    <source>
        <dbReference type="EMBL" id="AUX34285.1"/>
    </source>
</evidence>
<name>A0A4P2QVA3_SORCE</name>
<evidence type="ECO:0000259" key="2">
    <source>
        <dbReference type="Pfam" id="PF09084"/>
    </source>
</evidence>
<feature type="domain" description="SsuA/THI5-like" evidence="2">
    <location>
        <begin position="96"/>
        <end position="285"/>
    </location>
</feature>
<dbReference type="InterPro" id="IPR015168">
    <property type="entry name" value="SsuA/THI5"/>
</dbReference>
<evidence type="ECO:0000256" key="1">
    <source>
        <dbReference type="SAM" id="MobiDB-lite"/>
    </source>
</evidence>
<feature type="region of interest" description="Disordered" evidence="1">
    <location>
        <begin position="1"/>
        <end position="56"/>
    </location>
</feature>
<dbReference type="SUPFAM" id="SSF53850">
    <property type="entry name" value="Periplasmic binding protein-like II"/>
    <property type="match status" value="1"/>
</dbReference>
<dbReference type="PANTHER" id="PTHR30024">
    <property type="entry name" value="ALIPHATIC SULFONATES-BINDING PROTEIN-RELATED"/>
    <property type="match status" value="1"/>
</dbReference>
<accession>A0A4P2QVA3</accession>
<organism evidence="3 4">
    <name type="scientific">Sorangium cellulosum</name>
    <name type="common">Polyangium cellulosum</name>
    <dbReference type="NCBI Taxonomy" id="56"/>
    <lineage>
        <taxon>Bacteria</taxon>
        <taxon>Pseudomonadati</taxon>
        <taxon>Myxococcota</taxon>
        <taxon>Polyangia</taxon>
        <taxon>Polyangiales</taxon>
        <taxon>Polyangiaceae</taxon>
        <taxon>Sorangium</taxon>
    </lineage>
</organism>
<feature type="compositionally biased region" description="Gly residues" evidence="1">
    <location>
        <begin position="45"/>
        <end position="56"/>
    </location>
</feature>
<dbReference type="Pfam" id="PF09084">
    <property type="entry name" value="NMT1"/>
    <property type="match status" value="1"/>
</dbReference>